<reference evidence="1 2" key="1">
    <citation type="submission" date="2018-11" db="EMBL/GenBank/DDBJ databases">
        <title>Genomic Encyclopedia of Type Strains, Phase IV (KMG-IV): sequencing the most valuable type-strain genomes for metagenomic binning, comparative biology and taxonomic classification.</title>
        <authorList>
            <person name="Goeker M."/>
        </authorList>
    </citation>
    <scope>NUCLEOTIDE SEQUENCE [LARGE SCALE GENOMIC DNA]</scope>
    <source>
        <strain evidence="1 2">DSM 5900</strain>
    </source>
</reference>
<dbReference type="EMBL" id="RJKX01000015">
    <property type="protein sequence ID" value="ROP83954.1"/>
    <property type="molecule type" value="Genomic_DNA"/>
</dbReference>
<proteinExistence type="predicted"/>
<organism evidence="1 2">
    <name type="scientific">Stella humosa</name>
    <dbReference type="NCBI Taxonomy" id="94"/>
    <lineage>
        <taxon>Bacteria</taxon>
        <taxon>Pseudomonadati</taxon>
        <taxon>Pseudomonadota</taxon>
        <taxon>Alphaproteobacteria</taxon>
        <taxon>Rhodospirillales</taxon>
        <taxon>Stellaceae</taxon>
        <taxon>Stella</taxon>
    </lineage>
</organism>
<keyword evidence="2" id="KW-1185">Reference proteome</keyword>
<dbReference type="Proteomes" id="UP000278222">
    <property type="component" value="Unassembled WGS sequence"/>
</dbReference>
<evidence type="ECO:0008006" key="3">
    <source>
        <dbReference type="Google" id="ProtNLM"/>
    </source>
</evidence>
<accession>A0A3N1KVG5</accession>
<dbReference type="RefSeq" id="WP_123691474.1">
    <property type="nucleotide sequence ID" value="NZ_AP019700.1"/>
</dbReference>
<dbReference type="OrthoDB" id="282152at2"/>
<name>A0A3N1KVG5_9PROT</name>
<protein>
    <recommendedName>
        <fullName evidence="3">Lipocalin-like protein</fullName>
    </recommendedName>
</protein>
<dbReference type="AlphaFoldDB" id="A0A3N1KVG5"/>
<evidence type="ECO:0000313" key="1">
    <source>
        <dbReference type="EMBL" id="ROP83954.1"/>
    </source>
</evidence>
<gene>
    <name evidence="1" type="ORF">EDC65_3297</name>
</gene>
<sequence>MTAAVDCRIVGRWRIVETDLWGREYLDLCRPATLVIDHDGQGELAFGALQAGLDLAYSRSMVLLTWSGHDEIDEGTGDSVAELLLEGAIEIEFNYHNGGKAILKAVRKPSSTAC</sequence>
<comment type="caution">
    <text evidence="1">The sequence shown here is derived from an EMBL/GenBank/DDBJ whole genome shotgun (WGS) entry which is preliminary data.</text>
</comment>
<evidence type="ECO:0000313" key="2">
    <source>
        <dbReference type="Proteomes" id="UP000278222"/>
    </source>
</evidence>